<feature type="domain" description="WSC" evidence="9">
    <location>
        <begin position="53"/>
        <end position="163"/>
    </location>
</feature>
<feature type="compositionally biased region" description="Low complexity" evidence="7">
    <location>
        <begin position="343"/>
        <end position="357"/>
    </location>
</feature>
<evidence type="ECO:0000256" key="1">
    <source>
        <dbReference type="ARBA" id="ARBA00004167"/>
    </source>
</evidence>
<evidence type="ECO:0000256" key="5">
    <source>
        <dbReference type="ARBA" id="ARBA00023136"/>
    </source>
</evidence>
<dbReference type="GO" id="GO:0005886">
    <property type="term" value="C:plasma membrane"/>
    <property type="evidence" value="ECO:0007669"/>
    <property type="project" value="TreeGrafter"/>
</dbReference>
<evidence type="ECO:0000313" key="10">
    <source>
        <dbReference type="EMBL" id="KAF3279813.1"/>
    </source>
</evidence>
<evidence type="ECO:0000256" key="2">
    <source>
        <dbReference type="ARBA" id="ARBA00022692"/>
    </source>
</evidence>
<keyword evidence="6" id="KW-0325">Glycoprotein</keyword>
<dbReference type="InterPro" id="IPR051836">
    <property type="entry name" value="Kremen_rcpt"/>
</dbReference>
<accession>A0A7C8RH33</accession>
<organism evidence="10 11">
    <name type="scientific">Orbilia oligospora</name>
    <name type="common">Nematode-trapping fungus</name>
    <name type="synonym">Arthrobotrys oligospora</name>
    <dbReference type="NCBI Taxonomy" id="2813651"/>
    <lineage>
        <taxon>Eukaryota</taxon>
        <taxon>Fungi</taxon>
        <taxon>Dikarya</taxon>
        <taxon>Ascomycota</taxon>
        <taxon>Pezizomycotina</taxon>
        <taxon>Orbiliomycetes</taxon>
        <taxon>Orbiliales</taxon>
        <taxon>Orbiliaceae</taxon>
        <taxon>Orbilia</taxon>
    </lineage>
</organism>
<comment type="caution">
    <text evidence="10">The sequence shown here is derived from an EMBL/GenBank/DDBJ whole genome shotgun (WGS) entry which is preliminary data.</text>
</comment>
<name>A0A7C8RH33_ORBOL</name>
<feature type="region of interest" description="Disordered" evidence="7">
    <location>
        <begin position="821"/>
        <end position="848"/>
    </location>
</feature>
<keyword evidence="2" id="KW-0812">Transmembrane</keyword>
<feature type="domain" description="WSC" evidence="9">
    <location>
        <begin position="177"/>
        <end position="287"/>
    </location>
</feature>
<feature type="compositionally biased region" description="Low complexity" evidence="7">
    <location>
        <begin position="538"/>
        <end position="552"/>
    </location>
</feature>
<evidence type="ECO:0000313" key="11">
    <source>
        <dbReference type="Proteomes" id="UP000474640"/>
    </source>
</evidence>
<dbReference type="InterPro" id="IPR002889">
    <property type="entry name" value="WSC_carb-bd"/>
</dbReference>
<dbReference type="SMART" id="SM00321">
    <property type="entry name" value="WSC"/>
    <property type="match status" value="2"/>
</dbReference>
<feature type="region of interest" description="Disordered" evidence="7">
    <location>
        <begin position="318"/>
        <end position="441"/>
    </location>
</feature>
<evidence type="ECO:0000256" key="8">
    <source>
        <dbReference type="SAM" id="SignalP"/>
    </source>
</evidence>
<evidence type="ECO:0000256" key="3">
    <source>
        <dbReference type="ARBA" id="ARBA00022729"/>
    </source>
</evidence>
<dbReference type="PANTHER" id="PTHR24269:SF16">
    <property type="entry name" value="PROTEIN SLG1"/>
    <property type="match status" value="1"/>
</dbReference>
<sequence length="848" mass="90934">MFLKALLAPAALIGLASAVALPPSNGLDLSTHSLNKRTATMWTWFPPIVHATPWKYVGCFSGDVPLTYHVADFCSCHNTAVSKHMNMEKCFASCKAAGFRYAGLKGPNGAKKCWCGSADPSEYKLPSAGTCNVACGDGEGNTLNKYSTSQCGGQTSYSIWRDPCYKRKFDIENAPLGYESAGCWSGHGGWLLAHFEKSVSGDNLSIDSCIEACSANGYPYAGMRGGWECFCGGRLSPHFVDVHQKNPNHNTMCTKVCTSTWKVYATTPKEEWQYCGGDVYYSLYFNRKLAASTADVCKDDDDEDGDETVTKVVQTITVTKGGPPPTEATQSFDSDKTTRTTITVPGKVVQTVTVTKGGPPPTEATQSFDSDKTTRTTITITGKAEPTPDPEDDDKDDKEDDDKEGGDDDDDDDEPTQTTTITLTRTSGGPAPKTDPPGKGTVYVTTTVPARAKTTITLTQTSGEAAPTGKNNKNTVYTTVTVPAKRTKTTITLTQTSGEAAPTGKNNKNTVYTTVTVPAKRTKTTITLTQTSGEAAPTGKNNKNTVYTTVTVPASRRGNGGKTTTITLTRTSGGPAPTTARPGKGTVYVTTTVPATKPSDKPEEPEDDDDDKKDDGDDKKDDDENPDDDKGNPGGKGGDDDDKKDDDGKKDDDDKNDDGENPDDNNGNPGGKGGEEPGDKGPDLDDSLCSKPMVPQDVVKNTKWKNIKFPVGDVKAPAVSCHNRKGKYDAGYHFKLFVGPGTAWPDAVCRKEYTRKPTEIQAACSNACVEQKKSCTSSSKVRKIADYKALCEAQLVACQAINSLKVLPKYIELINNDYCKKPSPPFPKPPKAGGKPADDDEEEEIQYS</sequence>
<feature type="compositionally biased region" description="Low complexity" evidence="7">
    <location>
        <begin position="503"/>
        <end position="517"/>
    </location>
</feature>
<feature type="region of interest" description="Disordered" evidence="7">
    <location>
        <begin position="491"/>
        <end position="692"/>
    </location>
</feature>
<feature type="compositionally biased region" description="Low complexity" evidence="7">
    <location>
        <begin position="562"/>
        <end position="574"/>
    </location>
</feature>
<dbReference type="AlphaFoldDB" id="A0A7C8RH33"/>
<feature type="compositionally biased region" description="Basic and acidic residues" evidence="7">
    <location>
        <begin position="673"/>
        <end position="683"/>
    </location>
</feature>
<dbReference type="PROSITE" id="PS51212">
    <property type="entry name" value="WSC"/>
    <property type="match status" value="2"/>
</dbReference>
<comment type="subcellular location">
    <subcellularLocation>
        <location evidence="1">Membrane</location>
        <topology evidence="1">Single-pass membrane protein</topology>
    </subcellularLocation>
</comment>
<keyword evidence="5" id="KW-0472">Membrane</keyword>
<evidence type="ECO:0000259" key="9">
    <source>
        <dbReference type="PROSITE" id="PS51212"/>
    </source>
</evidence>
<evidence type="ECO:0000256" key="4">
    <source>
        <dbReference type="ARBA" id="ARBA00022989"/>
    </source>
</evidence>
<feature type="compositionally biased region" description="Acidic residues" evidence="7">
    <location>
        <begin position="838"/>
        <end position="848"/>
    </location>
</feature>
<feature type="signal peptide" evidence="8">
    <location>
        <begin position="1"/>
        <end position="18"/>
    </location>
</feature>
<feature type="compositionally biased region" description="Low complexity" evidence="7">
    <location>
        <begin position="416"/>
        <end position="426"/>
    </location>
</feature>
<feature type="chain" id="PRO_5028889228" description="WSC domain-containing protein" evidence="8">
    <location>
        <begin position="19"/>
        <end position="848"/>
    </location>
</feature>
<protein>
    <recommendedName>
        <fullName evidence="9">WSC domain-containing protein</fullName>
    </recommendedName>
</protein>
<feature type="compositionally biased region" description="Acidic residues" evidence="7">
    <location>
        <begin position="603"/>
        <end position="612"/>
    </location>
</feature>
<dbReference type="OrthoDB" id="2019572at2759"/>
<dbReference type="PANTHER" id="PTHR24269">
    <property type="entry name" value="KREMEN PROTEIN"/>
    <property type="match status" value="1"/>
</dbReference>
<gene>
    <name evidence="10" type="ORF">TWF970_003840</name>
</gene>
<reference evidence="10 11" key="1">
    <citation type="submission" date="2020-01" db="EMBL/GenBank/DDBJ databases">
        <authorList>
            <person name="Palmer J.M."/>
        </authorList>
    </citation>
    <scope>NUCLEOTIDE SEQUENCE [LARGE SCALE GENOMIC DNA]</scope>
    <source>
        <strain evidence="10 11">TWF970</strain>
    </source>
</reference>
<dbReference type="EMBL" id="JAABOJ010000020">
    <property type="protein sequence ID" value="KAF3279813.1"/>
    <property type="molecule type" value="Genomic_DNA"/>
</dbReference>
<feature type="compositionally biased region" description="Acidic residues" evidence="7">
    <location>
        <begin position="388"/>
        <end position="415"/>
    </location>
</feature>
<evidence type="ECO:0000256" key="6">
    <source>
        <dbReference type="ARBA" id="ARBA00023180"/>
    </source>
</evidence>
<dbReference type="Pfam" id="PF01822">
    <property type="entry name" value="WSC"/>
    <property type="match status" value="2"/>
</dbReference>
<keyword evidence="4" id="KW-1133">Transmembrane helix</keyword>
<evidence type="ECO:0000256" key="7">
    <source>
        <dbReference type="SAM" id="MobiDB-lite"/>
    </source>
</evidence>
<keyword evidence="3 8" id="KW-0732">Signal</keyword>
<proteinExistence type="predicted"/>
<feature type="compositionally biased region" description="Acidic residues" evidence="7">
    <location>
        <begin position="654"/>
        <end position="663"/>
    </location>
</feature>
<dbReference type="Proteomes" id="UP000474640">
    <property type="component" value="Unassembled WGS sequence"/>
</dbReference>